<feature type="transmembrane region" description="Helical" evidence="5">
    <location>
        <begin position="20"/>
        <end position="39"/>
    </location>
</feature>
<feature type="transmembrane region" description="Helical" evidence="5">
    <location>
        <begin position="361"/>
        <end position="377"/>
    </location>
</feature>
<evidence type="ECO:0000313" key="7">
    <source>
        <dbReference type="Proteomes" id="UP000192761"/>
    </source>
</evidence>
<dbReference type="PANTHER" id="PTHR23514">
    <property type="entry name" value="BYPASS OF STOP CODON PROTEIN 6"/>
    <property type="match status" value="1"/>
</dbReference>
<dbReference type="CDD" id="cd17393">
    <property type="entry name" value="MFS_MosC_like"/>
    <property type="match status" value="1"/>
</dbReference>
<dbReference type="EMBL" id="FWXD01000001">
    <property type="protein sequence ID" value="SMC16035.1"/>
    <property type="molecule type" value="Genomic_DNA"/>
</dbReference>
<feature type="transmembrane region" description="Helical" evidence="5">
    <location>
        <begin position="333"/>
        <end position="355"/>
    </location>
</feature>
<dbReference type="PANTHER" id="PTHR23514:SF13">
    <property type="entry name" value="INNER MEMBRANE PROTEIN YBJJ"/>
    <property type="match status" value="1"/>
</dbReference>
<gene>
    <name evidence="6" type="ORF">SAMN02745857_00081</name>
</gene>
<evidence type="ECO:0000256" key="2">
    <source>
        <dbReference type="ARBA" id="ARBA00022692"/>
    </source>
</evidence>
<proteinExistence type="predicted"/>
<dbReference type="GO" id="GO:0022857">
    <property type="term" value="F:transmembrane transporter activity"/>
    <property type="evidence" value="ECO:0007669"/>
    <property type="project" value="InterPro"/>
</dbReference>
<organism evidence="6 7">
    <name type="scientific">Andreprevotia lacus DSM 23236</name>
    <dbReference type="NCBI Taxonomy" id="1121001"/>
    <lineage>
        <taxon>Bacteria</taxon>
        <taxon>Pseudomonadati</taxon>
        <taxon>Pseudomonadota</taxon>
        <taxon>Betaproteobacteria</taxon>
        <taxon>Neisseriales</taxon>
        <taxon>Chitinibacteraceae</taxon>
        <taxon>Andreprevotia</taxon>
    </lineage>
</organism>
<dbReference type="GO" id="GO:0016020">
    <property type="term" value="C:membrane"/>
    <property type="evidence" value="ECO:0007669"/>
    <property type="project" value="UniProtKB-SubCell"/>
</dbReference>
<keyword evidence="3 5" id="KW-1133">Transmembrane helix</keyword>
<comment type="subcellular location">
    <subcellularLocation>
        <location evidence="1">Membrane</location>
        <topology evidence="1">Multi-pass membrane protein</topology>
    </subcellularLocation>
</comment>
<dbReference type="STRING" id="1121001.SAMN02745857_00081"/>
<dbReference type="Gene3D" id="1.20.1250.20">
    <property type="entry name" value="MFS general substrate transporter like domains"/>
    <property type="match status" value="2"/>
</dbReference>
<keyword evidence="2 5" id="KW-0812">Transmembrane</keyword>
<evidence type="ECO:0000313" key="6">
    <source>
        <dbReference type="EMBL" id="SMC16035.1"/>
    </source>
</evidence>
<dbReference type="InterPro" id="IPR011701">
    <property type="entry name" value="MFS"/>
</dbReference>
<dbReference type="InterPro" id="IPR036259">
    <property type="entry name" value="MFS_trans_sf"/>
</dbReference>
<feature type="transmembrane region" description="Helical" evidence="5">
    <location>
        <begin position="302"/>
        <end position="321"/>
    </location>
</feature>
<dbReference type="Proteomes" id="UP000192761">
    <property type="component" value="Unassembled WGS sequence"/>
</dbReference>
<feature type="transmembrane region" description="Helical" evidence="5">
    <location>
        <begin position="46"/>
        <end position="68"/>
    </location>
</feature>
<dbReference type="AlphaFoldDB" id="A0A1W1WWK2"/>
<keyword evidence="4 5" id="KW-0472">Membrane</keyword>
<dbReference type="InterPro" id="IPR051788">
    <property type="entry name" value="MFS_Transporter"/>
</dbReference>
<evidence type="ECO:0000256" key="4">
    <source>
        <dbReference type="ARBA" id="ARBA00023136"/>
    </source>
</evidence>
<protein>
    <submittedName>
        <fullName evidence="6">Fucose permease</fullName>
    </submittedName>
</protein>
<feature type="transmembrane region" description="Helical" evidence="5">
    <location>
        <begin position="276"/>
        <end position="296"/>
    </location>
</feature>
<accession>A0A1W1WWK2</accession>
<feature type="transmembrane region" description="Helical" evidence="5">
    <location>
        <begin position="144"/>
        <end position="163"/>
    </location>
</feature>
<dbReference type="Pfam" id="PF07690">
    <property type="entry name" value="MFS_1"/>
    <property type="match status" value="1"/>
</dbReference>
<dbReference type="RefSeq" id="WP_084088568.1">
    <property type="nucleotide sequence ID" value="NZ_FWXD01000001.1"/>
</dbReference>
<dbReference type="SUPFAM" id="SSF103473">
    <property type="entry name" value="MFS general substrate transporter"/>
    <property type="match status" value="1"/>
</dbReference>
<evidence type="ECO:0000256" key="1">
    <source>
        <dbReference type="ARBA" id="ARBA00004141"/>
    </source>
</evidence>
<keyword evidence="7" id="KW-1185">Reference proteome</keyword>
<reference evidence="6 7" key="1">
    <citation type="submission" date="2017-04" db="EMBL/GenBank/DDBJ databases">
        <authorList>
            <person name="Afonso C.L."/>
            <person name="Miller P.J."/>
            <person name="Scott M.A."/>
            <person name="Spackman E."/>
            <person name="Goraichik I."/>
            <person name="Dimitrov K.M."/>
            <person name="Suarez D.L."/>
            <person name="Swayne D.E."/>
        </authorList>
    </citation>
    <scope>NUCLEOTIDE SEQUENCE [LARGE SCALE GENOMIC DNA]</scope>
    <source>
        <strain evidence="6 7">DSM 23236</strain>
    </source>
</reference>
<sequence>MTESTALTVPYAVFSRARWATMWLFFMAGACYATWGVHIPTIRDKFGLSAGALSMAMFAMAAGAITVMKPVGRWVARQGSARAAWQAGLVYAAAVALIMVAPSFWLLIPVLVLFAIGNTGYDVAMNAHAATVEASAPKPVMAQFHGMFSLGGMVGASVGGVLIKLGVPPLLHCAGMAALILLTIWWAHPRMQEDHPVAPAKAGQHHIGRVLWLLGLLAFLGLIAEGAMYDWTVIYLRDVAHSAELASMAYATFSGGMALGRFGGDALRARFGMEQLLKLSGWVGFAGIALAVALPWPATSLLGFTLMGLGCANLVPLFFLAASRLPGISPAEAIADVARLAYVGLLLGPVLIGMVTQHSNLRWGMLVVAIAIGWIAVDGARVLRKAQASG</sequence>
<feature type="transmembrane region" description="Helical" evidence="5">
    <location>
        <begin position="169"/>
        <end position="188"/>
    </location>
</feature>
<feature type="transmembrane region" description="Helical" evidence="5">
    <location>
        <begin position="209"/>
        <end position="228"/>
    </location>
</feature>
<evidence type="ECO:0000256" key="3">
    <source>
        <dbReference type="ARBA" id="ARBA00022989"/>
    </source>
</evidence>
<evidence type="ECO:0000256" key="5">
    <source>
        <dbReference type="SAM" id="Phobius"/>
    </source>
</evidence>
<name>A0A1W1WWK2_9NEIS</name>
<feature type="transmembrane region" description="Helical" evidence="5">
    <location>
        <begin position="88"/>
        <end position="116"/>
    </location>
</feature>